<organism evidence="2">
    <name type="scientific">Cacopsylla melanoneura</name>
    <dbReference type="NCBI Taxonomy" id="428564"/>
    <lineage>
        <taxon>Eukaryota</taxon>
        <taxon>Metazoa</taxon>
        <taxon>Ecdysozoa</taxon>
        <taxon>Arthropoda</taxon>
        <taxon>Hexapoda</taxon>
        <taxon>Insecta</taxon>
        <taxon>Pterygota</taxon>
        <taxon>Neoptera</taxon>
        <taxon>Paraneoptera</taxon>
        <taxon>Hemiptera</taxon>
        <taxon>Sternorrhyncha</taxon>
        <taxon>Psylloidea</taxon>
        <taxon>Psyllidae</taxon>
        <taxon>Psyllinae</taxon>
        <taxon>Cacopsylla</taxon>
    </lineage>
</organism>
<evidence type="ECO:0000256" key="1">
    <source>
        <dbReference type="SAM" id="Phobius"/>
    </source>
</evidence>
<keyword evidence="1" id="KW-0472">Membrane</keyword>
<proteinExistence type="predicted"/>
<dbReference type="Gene3D" id="3.40.50.1820">
    <property type="entry name" value="alpha/beta hydrolase"/>
    <property type="match status" value="1"/>
</dbReference>
<dbReference type="EMBL" id="HBUF01049585">
    <property type="protein sequence ID" value="CAG6621215.1"/>
    <property type="molecule type" value="Transcribed_RNA"/>
</dbReference>
<dbReference type="SUPFAM" id="SSF53474">
    <property type="entry name" value="alpha/beta-Hydrolases"/>
    <property type="match status" value="1"/>
</dbReference>
<dbReference type="AlphaFoldDB" id="A0A8D8Q1M4"/>
<dbReference type="Gene3D" id="3.90.180.10">
    <property type="entry name" value="Medium-chain alcohol dehydrogenases, catalytic domain"/>
    <property type="match status" value="1"/>
</dbReference>
<feature type="transmembrane region" description="Helical" evidence="1">
    <location>
        <begin position="12"/>
        <end position="36"/>
    </location>
</feature>
<name>A0A8D8Q1M4_9HEMI</name>
<reference evidence="2" key="1">
    <citation type="submission" date="2021-05" db="EMBL/GenBank/DDBJ databases">
        <authorList>
            <person name="Alioto T."/>
            <person name="Alioto T."/>
            <person name="Gomez Garrido J."/>
        </authorList>
    </citation>
    <scope>NUCLEOTIDE SEQUENCE</scope>
</reference>
<dbReference type="EMBL" id="HBUF01049588">
    <property type="protein sequence ID" value="CAG6621218.1"/>
    <property type="molecule type" value="Transcribed_RNA"/>
</dbReference>
<keyword evidence="1" id="KW-0812">Transmembrane</keyword>
<keyword evidence="1" id="KW-1133">Transmembrane helix</keyword>
<evidence type="ECO:0000313" key="2">
    <source>
        <dbReference type="EMBL" id="CAG6621218.1"/>
    </source>
</evidence>
<accession>A0A8D8Q1M4</accession>
<dbReference type="Gene3D" id="3.40.50.720">
    <property type="entry name" value="NAD(P)-binding Rossmann-like Domain"/>
    <property type="match status" value="1"/>
</dbReference>
<protein>
    <submittedName>
        <fullName evidence="2">Fatty acid synthase</fullName>
    </submittedName>
</protein>
<dbReference type="InterPro" id="IPR029058">
    <property type="entry name" value="AB_hydrolase_fold"/>
</dbReference>
<sequence length="644" mass="72781">MPPRTTQIYSGVIYRIYFFGYFCAVWGEACIALALAKKNISVYLYTTVRSEQGRQTLMKRFPDFPSNNIFLNTNYDYFMHIGLRHTGKGLNLIVNPMKDETHFEFSWNSLAMNGEIVQVGIKETNSFGMFKFCKSQSVVGLDAGVLLGYDDAVKKQIFQFINKGIETGVIKPIAAKIGFGHYERQFLTEGAYRVIPLNTRQTSVCPTLDVNPDSSYVIIGDNEGYAVCHWLMHRGARKFVFESSNDFRSSKMLSLLEKFGALGMLSRNNCETLSGTEALFTDARGLGDVAAVFAVNLKGKDCSIKLKNIKKVCDEQKSIAFLSSLLCSESCKWHFEIPADILKTIANILPTLDASLKTMSKYTLPLEQEGSFDSSIRQTPDYNPHQLLNAHLPLDHLENLHSEIIKIKTSTFVEQTSLSLRKDLAYNMLPVFFIPGLSQTSLKRLIGKMLHPSFLANIPVGWSVDNIVTHLYKSLKHIQPKGLYTLVAESWSGLYAFKLAEYMEKKGDRVNLILLEASPSLLKSIVEDNKDIFANEKSLAEYIVQNKDIQHVDVHIRSSVELSCKIILDRVKHHRETVIDHKFNGECYIVTSEQFLSNNNVKDLYKMIKTVSAFLSTPVVSPFDFSSAKEVISFVNDNVALEWW</sequence>